<name>A0A9W9NBI4_9EURO</name>
<feature type="compositionally biased region" description="Basic and acidic residues" evidence="4">
    <location>
        <begin position="91"/>
        <end position="101"/>
    </location>
</feature>
<feature type="region of interest" description="Disordered" evidence="4">
    <location>
        <begin position="91"/>
        <end position="113"/>
    </location>
</feature>
<organism evidence="5 6">
    <name type="scientific">Penicillium chermesinum</name>
    <dbReference type="NCBI Taxonomy" id="63820"/>
    <lineage>
        <taxon>Eukaryota</taxon>
        <taxon>Fungi</taxon>
        <taxon>Dikarya</taxon>
        <taxon>Ascomycota</taxon>
        <taxon>Pezizomycotina</taxon>
        <taxon>Eurotiomycetes</taxon>
        <taxon>Eurotiomycetidae</taxon>
        <taxon>Eurotiales</taxon>
        <taxon>Aspergillaceae</taxon>
        <taxon>Penicillium</taxon>
    </lineage>
</organism>
<dbReference type="Proteomes" id="UP001150941">
    <property type="component" value="Unassembled WGS sequence"/>
</dbReference>
<protein>
    <recommendedName>
        <fullName evidence="7">Helicase C-terminal domain-containing protein</fullName>
    </recommendedName>
</protein>
<evidence type="ECO:0000256" key="3">
    <source>
        <dbReference type="ARBA" id="ARBA00022840"/>
    </source>
</evidence>
<feature type="compositionally biased region" description="Low complexity" evidence="4">
    <location>
        <begin position="733"/>
        <end position="746"/>
    </location>
</feature>
<dbReference type="RefSeq" id="XP_058325688.1">
    <property type="nucleotide sequence ID" value="XM_058479120.1"/>
</dbReference>
<evidence type="ECO:0000313" key="6">
    <source>
        <dbReference type="Proteomes" id="UP001150941"/>
    </source>
</evidence>
<dbReference type="EMBL" id="JAPQKS010000008">
    <property type="protein sequence ID" value="KAJ5216817.1"/>
    <property type="molecule type" value="Genomic_DNA"/>
</dbReference>
<keyword evidence="2" id="KW-0378">Hydrolase</keyword>
<feature type="compositionally biased region" description="Polar residues" evidence="4">
    <location>
        <begin position="102"/>
        <end position="113"/>
    </location>
</feature>
<evidence type="ECO:0000256" key="2">
    <source>
        <dbReference type="ARBA" id="ARBA00022801"/>
    </source>
</evidence>
<keyword evidence="3" id="KW-0067">ATP-binding</keyword>
<dbReference type="InterPro" id="IPR027417">
    <property type="entry name" value="P-loop_NTPase"/>
</dbReference>
<feature type="compositionally biased region" description="Basic and acidic residues" evidence="4">
    <location>
        <begin position="268"/>
        <end position="288"/>
    </location>
</feature>
<dbReference type="GO" id="GO:0008094">
    <property type="term" value="F:ATP-dependent activity, acting on DNA"/>
    <property type="evidence" value="ECO:0007669"/>
    <property type="project" value="TreeGrafter"/>
</dbReference>
<dbReference type="GO" id="GO:0005524">
    <property type="term" value="F:ATP binding"/>
    <property type="evidence" value="ECO:0007669"/>
    <property type="project" value="UniProtKB-KW"/>
</dbReference>
<feature type="region of interest" description="Disordered" evidence="4">
    <location>
        <begin position="721"/>
        <end position="746"/>
    </location>
</feature>
<comment type="caution">
    <text evidence="5">The sequence shown here is derived from an EMBL/GenBank/DDBJ whole genome shotgun (WGS) entry which is preliminary data.</text>
</comment>
<keyword evidence="6" id="KW-1185">Reference proteome</keyword>
<reference evidence="5" key="2">
    <citation type="journal article" date="2023" name="IMA Fungus">
        <title>Comparative genomic study of the Penicillium genus elucidates a diverse pangenome and 15 lateral gene transfer events.</title>
        <authorList>
            <person name="Petersen C."/>
            <person name="Sorensen T."/>
            <person name="Nielsen M.R."/>
            <person name="Sondergaard T.E."/>
            <person name="Sorensen J.L."/>
            <person name="Fitzpatrick D.A."/>
            <person name="Frisvad J.C."/>
            <person name="Nielsen K.L."/>
        </authorList>
    </citation>
    <scope>NUCLEOTIDE SEQUENCE</scope>
    <source>
        <strain evidence="5">IBT 19713</strain>
    </source>
</reference>
<dbReference type="Gene3D" id="3.40.50.300">
    <property type="entry name" value="P-loop containing nucleotide triphosphate hydrolases"/>
    <property type="match status" value="2"/>
</dbReference>
<dbReference type="GO" id="GO:0005634">
    <property type="term" value="C:nucleus"/>
    <property type="evidence" value="ECO:0007669"/>
    <property type="project" value="TreeGrafter"/>
</dbReference>
<feature type="region of interest" description="Disordered" evidence="4">
    <location>
        <begin position="261"/>
        <end position="357"/>
    </location>
</feature>
<evidence type="ECO:0000256" key="4">
    <source>
        <dbReference type="SAM" id="MobiDB-lite"/>
    </source>
</evidence>
<dbReference type="GO" id="GO:0006281">
    <property type="term" value="P:DNA repair"/>
    <property type="evidence" value="ECO:0007669"/>
    <property type="project" value="TreeGrafter"/>
</dbReference>
<dbReference type="InterPro" id="IPR050628">
    <property type="entry name" value="SNF2_RAD54_helicase_TF"/>
</dbReference>
<evidence type="ECO:0000313" key="5">
    <source>
        <dbReference type="EMBL" id="KAJ5216817.1"/>
    </source>
</evidence>
<dbReference type="SUPFAM" id="SSF52540">
    <property type="entry name" value="P-loop containing nucleoside triphosphate hydrolases"/>
    <property type="match status" value="2"/>
</dbReference>
<dbReference type="AlphaFoldDB" id="A0A9W9NBI4"/>
<dbReference type="GO" id="GO:0016787">
    <property type="term" value="F:hydrolase activity"/>
    <property type="evidence" value="ECO:0007669"/>
    <property type="project" value="UniProtKB-KW"/>
</dbReference>
<evidence type="ECO:0008006" key="7">
    <source>
        <dbReference type="Google" id="ProtNLM"/>
    </source>
</evidence>
<gene>
    <name evidence="5" type="ORF">N7468_009825</name>
</gene>
<proteinExistence type="predicted"/>
<dbReference type="GeneID" id="83206424"/>
<keyword evidence="1" id="KW-0547">Nucleotide-binding</keyword>
<dbReference type="PANTHER" id="PTHR45626">
    <property type="entry name" value="TRANSCRIPTION TERMINATION FACTOR 2-RELATED"/>
    <property type="match status" value="1"/>
</dbReference>
<dbReference type="OrthoDB" id="4511048at2759"/>
<reference evidence="5" key="1">
    <citation type="submission" date="2022-11" db="EMBL/GenBank/DDBJ databases">
        <authorList>
            <person name="Petersen C."/>
        </authorList>
    </citation>
    <scope>NUCLEOTIDE SEQUENCE</scope>
    <source>
        <strain evidence="5">IBT 19713</strain>
    </source>
</reference>
<sequence length="1111" mass="123699">MPLRSKADSWNALGAGEDRAVQDGITAQLRQILEQAHLSGSELRTPAAQAQLRGAVEARIPLMPATVQAAYSANRRASVESLLHLTYHEKHLHGRQDRPRSTESPSFSIDSTPATVSPGPVVLLYDSAIRVSRAGASQRCRFQISLYLEPPRKVLASTAIDVNQLVFSKFTEDLKQEFGYDDLQDEILWRDPAETAEGPPPANTIRGQNTWVTAMIEMQQAGTAAPPGRAGPDSFRDWSPTVDRFVNPTLLLLFFPERHPKRPSVCHRGSDSKSPTEDPTADEGREENTGPAVEARATGPSDNPGGWDIGHGPRRTSDASDTGDIGGEIAGDANSSQDHKSPSPQPAARDPPEVIEIGSDTDYDASELFEEAGLVDQEERLRQFQEALKIDQYTAERWAECRRFYQIAEDSQLGDRPSDLIPLRGLKRPLLPHQAFAVWWILHSETTTGTGGFEADDMGIGKTLIAQATVVVARWVMRATEAVQQARATSGATHLAATNVDPRRRCPSAGRNPYPICCPCEFGSPTGRLQPSCGLQLFMVPPKLMVHWVKEWTLNVDTTVVDLELLLGYNPAHAALRGVGYRFVSQLDDSQKALLQYREAQVWGHAAGLQRYTAATGETLQREQQAHLEDIRRNQPLARPGQDRYVILTTPKSFQTQVVEPLAVRFSQARPRQRGPKGGLRAPQPPVRYFFRDTTIWSRAFRDECHEEKGRQTNSLRALRGLRGPTPRVGPSTDPADVAPTTPPAGVVIERPQWTGDEKLRSCGSGALQQLGHDFRRAVLPSYEVTAIIDRFRQVLNRINYLSRKVSSHWQGQPIITLPPHCSIDINCPIPPAFLAQLHHLDRTTNADSQRFPGRERTPDSRAPGVHLRATLQRLRVFVTFPALYPIYQERSDLPLTIDRLSEQGWDVRPEASWFATHLAQVVDPSPKLQALFRIIHGLGVDFGGRKEKLVILSMYPVVALIVYLAVRADFPEQHASLILSTTPNRQSLLDSFQEYDIGQVVDGWPAPGILIGTTGTLGTGVTCTRAFRLVLMEPCFMGRDERQAFARIRRIGQQNPRTYGIRLITDNSECETRILHRQFFRRRLQEAEDVPKTRIVGSPRPSYASFEDMV</sequence>
<evidence type="ECO:0000256" key="1">
    <source>
        <dbReference type="ARBA" id="ARBA00022741"/>
    </source>
</evidence>
<accession>A0A9W9NBI4</accession>